<dbReference type="ExpressionAtlas" id="A0A3L6DMW2">
    <property type="expression patterns" value="baseline"/>
</dbReference>
<evidence type="ECO:0000313" key="3">
    <source>
        <dbReference type="EMBL" id="PWZ09974.1"/>
    </source>
</evidence>
<name>A0A3L6DMW2_MAIZE</name>
<gene>
    <name evidence="3" type="primary">At4g15970_10</name>
    <name evidence="3" type="ORF">Zm00014a_007636</name>
</gene>
<protein>
    <recommendedName>
        <fullName evidence="2">Nucleotide-diphospho-sugar transferase domain-containing protein</fullName>
    </recommendedName>
</protein>
<dbReference type="InterPro" id="IPR005069">
    <property type="entry name" value="Nucl-diP-sugar_transferase"/>
</dbReference>
<dbReference type="PANTHER" id="PTHR46038">
    <property type="entry name" value="EXPRESSED PROTEIN-RELATED"/>
    <property type="match status" value="1"/>
</dbReference>
<dbReference type="AlphaFoldDB" id="A0A3L6DMW2"/>
<reference evidence="3" key="1">
    <citation type="journal article" date="2018" name="Nat. Genet.">
        <title>Extensive intraspecific gene order and gene structural variations between Mo17 and other maize genomes.</title>
        <authorList>
            <person name="Sun S."/>
            <person name="Zhou Y."/>
            <person name="Chen J."/>
            <person name="Shi J."/>
            <person name="Zhao H."/>
            <person name="Zhao H."/>
            <person name="Song W."/>
            <person name="Zhang M."/>
            <person name="Cui Y."/>
            <person name="Dong X."/>
            <person name="Liu H."/>
            <person name="Ma X."/>
            <person name="Jiao Y."/>
            <person name="Wang B."/>
            <person name="Wei X."/>
            <person name="Stein J.C."/>
            <person name="Glaubitz J.C."/>
            <person name="Lu F."/>
            <person name="Yu G."/>
            <person name="Liang C."/>
            <person name="Fengler K."/>
            <person name="Li B."/>
            <person name="Rafalski A."/>
            <person name="Schnable P.S."/>
            <person name="Ware D.H."/>
            <person name="Buckler E.S."/>
            <person name="Lai J."/>
        </authorList>
    </citation>
    <scope>NUCLEOTIDE SEQUENCE [LARGE SCALE GENOMIC DNA]</scope>
    <source>
        <tissue evidence="3">Seedling</tissue>
    </source>
</reference>
<evidence type="ECO:0000256" key="1">
    <source>
        <dbReference type="SAM" id="Phobius"/>
    </source>
</evidence>
<comment type="caution">
    <text evidence="3">The sequence shown here is derived from an EMBL/GenBank/DDBJ whole genome shotgun (WGS) entry which is preliminary data.</text>
</comment>
<dbReference type="Proteomes" id="UP000251960">
    <property type="component" value="Chromosome 8"/>
</dbReference>
<dbReference type="EMBL" id="NCVQ01000009">
    <property type="protein sequence ID" value="PWZ09974.1"/>
    <property type="molecule type" value="Genomic_DNA"/>
</dbReference>
<dbReference type="Pfam" id="PF03407">
    <property type="entry name" value="Nucleotid_trans"/>
    <property type="match status" value="1"/>
</dbReference>
<dbReference type="PANTHER" id="PTHR46038:SF52">
    <property type="entry name" value="OS01G0920700 PROTEIN"/>
    <property type="match status" value="1"/>
</dbReference>
<keyword evidence="1" id="KW-0812">Transmembrane</keyword>
<feature type="transmembrane region" description="Helical" evidence="1">
    <location>
        <begin position="20"/>
        <end position="42"/>
    </location>
</feature>
<organism evidence="3">
    <name type="scientific">Zea mays</name>
    <name type="common">Maize</name>
    <dbReference type="NCBI Taxonomy" id="4577"/>
    <lineage>
        <taxon>Eukaryota</taxon>
        <taxon>Viridiplantae</taxon>
        <taxon>Streptophyta</taxon>
        <taxon>Embryophyta</taxon>
        <taxon>Tracheophyta</taxon>
        <taxon>Spermatophyta</taxon>
        <taxon>Magnoliopsida</taxon>
        <taxon>Liliopsida</taxon>
        <taxon>Poales</taxon>
        <taxon>Poaceae</taxon>
        <taxon>PACMAD clade</taxon>
        <taxon>Panicoideae</taxon>
        <taxon>Andropogonodae</taxon>
        <taxon>Andropogoneae</taxon>
        <taxon>Tripsacinae</taxon>
        <taxon>Zea</taxon>
    </lineage>
</organism>
<keyword evidence="1" id="KW-1133">Transmembrane helix</keyword>
<feature type="domain" description="Nucleotide-diphospho-sugar transferase" evidence="2">
    <location>
        <begin position="139"/>
        <end position="339"/>
    </location>
</feature>
<sequence>MNKHMGLAGRLGFAGNKDAASYHVLSFLLGAALPTALLFYLASDRVGEGLSSISPSSWGSSRTPTIQQLAGATDHTAPTSPTSQGQESEFAELAELLPRVATDDDRTVILTSVNEAFARPDSLLGLFRESFRAGEGTEHLLDHVLVVAVDAMAFVHCKAVHPHCYRLEVDSATYLSSESSFLSAAYVELVWAKLSLQQRVLELGYNFLFTDVDVLWLRNPFQHISVYPDMTTSSDIFHGDANSLDNWPNTGFYYVKATNRTVEMLRRWRAARRRFPPNHEQAIFNQIKHELAADLGVRIQFLDTARFAGFCRIFHSDMGAACTMHANCCFGLANKLHDLREVLGQWRNYTVLPPQEKKSRKFIWKDPGKCGTPDKKNWSINT</sequence>
<dbReference type="InterPro" id="IPR044821">
    <property type="entry name" value="At1g28695/At4g15970-like"/>
</dbReference>
<proteinExistence type="predicted"/>
<evidence type="ECO:0000259" key="2">
    <source>
        <dbReference type="Pfam" id="PF03407"/>
    </source>
</evidence>
<keyword evidence="1" id="KW-0472">Membrane</keyword>
<accession>A0A3L6DMW2</accession>